<keyword evidence="1" id="KW-0175">Coiled coil</keyword>
<dbReference type="EMBL" id="MHRQ01000022">
    <property type="protein sequence ID" value="OHA26330.1"/>
    <property type="molecule type" value="Genomic_DNA"/>
</dbReference>
<protein>
    <recommendedName>
        <fullName evidence="2">M23ase beta-sheet core domain-containing protein</fullName>
    </recommendedName>
</protein>
<sequence>MRHFAPYTGLVALSSICITLFFPLEAFMQTPDRGNELRDLIDQRTTVIKALEDEIGQYQSQLKTIAGQKQSLQGELKTLDITRKKLTADLAVTENKISLNNYKLEELSIGIKDKSDRIGTNRAAIALGLRTINNYDQVSFVENILSGKDLSDIWDDIESIQNLQNVLRGRITLLASVKTDLEDQQIEATQIKQKLASLKQQQGDQKKAVEYNTSQKNKLLAATKNSETTYNKLLQEKIAKRDAFERELLSFESELKLLIDPSSYPTAQRGILSWPLDDVYVTQYFGDTAFARANPQAYNGHGHNGIDLRASIGTPVKAALDGVILGAGDTDTVCPGSSYGKWVVIKHPNGLSTLYAHLSVISVSEGVAVSAGSVIGYSGVTGYATGPHLHFTVYATQGLEILDRKSRICGGTYHMPIADLKAYLNPISYLPR</sequence>
<dbReference type="InterPro" id="IPR050570">
    <property type="entry name" value="Cell_wall_metabolism_enzyme"/>
</dbReference>
<dbReference type="PANTHER" id="PTHR21666:SF270">
    <property type="entry name" value="MUREIN HYDROLASE ACTIVATOR ENVC"/>
    <property type="match status" value="1"/>
</dbReference>
<dbReference type="Proteomes" id="UP000177565">
    <property type="component" value="Unassembled WGS sequence"/>
</dbReference>
<dbReference type="AlphaFoldDB" id="A0A1G2MR09"/>
<accession>A0A1G2MR09</accession>
<evidence type="ECO:0000256" key="1">
    <source>
        <dbReference type="SAM" id="Coils"/>
    </source>
</evidence>
<reference evidence="3 4" key="1">
    <citation type="journal article" date="2016" name="Nat. Commun.">
        <title>Thousands of microbial genomes shed light on interconnected biogeochemical processes in an aquifer system.</title>
        <authorList>
            <person name="Anantharaman K."/>
            <person name="Brown C.T."/>
            <person name="Hug L.A."/>
            <person name="Sharon I."/>
            <person name="Castelle C.J."/>
            <person name="Probst A.J."/>
            <person name="Thomas B.C."/>
            <person name="Singh A."/>
            <person name="Wilkins M.J."/>
            <person name="Karaoz U."/>
            <person name="Brodie E.L."/>
            <person name="Williams K.H."/>
            <person name="Hubbard S.S."/>
            <person name="Banfield J.F."/>
        </authorList>
    </citation>
    <scope>NUCLEOTIDE SEQUENCE [LARGE SCALE GENOMIC DNA]</scope>
</reference>
<dbReference type="SUPFAM" id="SSF51261">
    <property type="entry name" value="Duplicated hybrid motif"/>
    <property type="match status" value="1"/>
</dbReference>
<comment type="caution">
    <text evidence="3">The sequence shown here is derived from an EMBL/GenBank/DDBJ whole genome shotgun (WGS) entry which is preliminary data.</text>
</comment>
<proteinExistence type="predicted"/>
<dbReference type="STRING" id="1802312.A3C06_04800"/>
<dbReference type="GO" id="GO:0004222">
    <property type="term" value="F:metalloendopeptidase activity"/>
    <property type="evidence" value="ECO:0007669"/>
    <property type="project" value="TreeGrafter"/>
</dbReference>
<dbReference type="Pfam" id="PF01551">
    <property type="entry name" value="Peptidase_M23"/>
    <property type="match status" value="1"/>
</dbReference>
<evidence type="ECO:0000313" key="4">
    <source>
        <dbReference type="Proteomes" id="UP000177565"/>
    </source>
</evidence>
<name>A0A1G2MR09_9BACT</name>
<feature type="domain" description="M23ase beta-sheet core" evidence="2">
    <location>
        <begin position="302"/>
        <end position="395"/>
    </location>
</feature>
<organism evidence="3 4">
    <name type="scientific">Candidatus Taylorbacteria bacterium RIFCSPHIGHO2_02_FULL_46_13</name>
    <dbReference type="NCBI Taxonomy" id="1802312"/>
    <lineage>
        <taxon>Bacteria</taxon>
        <taxon>Candidatus Tayloriibacteriota</taxon>
    </lineage>
</organism>
<dbReference type="InterPro" id="IPR011055">
    <property type="entry name" value="Dup_hybrid_motif"/>
</dbReference>
<feature type="coiled-coil region" evidence="1">
    <location>
        <begin position="48"/>
        <end position="89"/>
    </location>
</feature>
<dbReference type="Gene3D" id="6.10.250.3150">
    <property type="match status" value="1"/>
</dbReference>
<dbReference type="InterPro" id="IPR016047">
    <property type="entry name" value="M23ase_b-sheet_dom"/>
</dbReference>
<evidence type="ECO:0000259" key="2">
    <source>
        <dbReference type="Pfam" id="PF01551"/>
    </source>
</evidence>
<feature type="coiled-coil region" evidence="1">
    <location>
        <begin position="174"/>
        <end position="201"/>
    </location>
</feature>
<dbReference type="Gene3D" id="2.70.70.10">
    <property type="entry name" value="Glucose Permease (Domain IIA)"/>
    <property type="match status" value="1"/>
</dbReference>
<dbReference type="PANTHER" id="PTHR21666">
    <property type="entry name" value="PEPTIDASE-RELATED"/>
    <property type="match status" value="1"/>
</dbReference>
<dbReference type="CDD" id="cd12797">
    <property type="entry name" value="M23_peptidase"/>
    <property type="match status" value="1"/>
</dbReference>
<gene>
    <name evidence="3" type="ORF">A3C06_04800</name>
</gene>
<evidence type="ECO:0000313" key="3">
    <source>
        <dbReference type="EMBL" id="OHA26330.1"/>
    </source>
</evidence>